<feature type="domain" description="Josephin" evidence="14">
    <location>
        <begin position="1"/>
        <end position="183"/>
    </location>
</feature>
<evidence type="ECO:0000256" key="4">
    <source>
        <dbReference type="ARBA" id="ARBA00022670"/>
    </source>
</evidence>
<dbReference type="EC" id="3.4.19.12" evidence="3"/>
<keyword evidence="7" id="KW-0788">Thiol protease</keyword>
<keyword evidence="8" id="KW-0805">Transcription regulation</keyword>
<dbReference type="Gene3D" id="1.10.287.10">
    <property type="entry name" value="S15/NS1, RNA-binding"/>
    <property type="match status" value="1"/>
</dbReference>
<dbReference type="AlphaFoldDB" id="A0A836CJ83"/>
<reference evidence="15" key="1">
    <citation type="submission" date="2021-02" db="EMBL/GenBank/DDBJ databases">
        <title>First Annotated Genome of the Yellow-green Alga Tribonema minus.</title>
        <authorList>
            <person name="Mahan K.M."/>
        </authorList>
    </citation>
    <scope>NUCLEOTIDE SEQUENCE</scope>
    <source>
        <strain evidence="15">UTEX B ZZ1240</strain>
    </source>
</reference>
<dbReference type="GO" id="GO:0006508">
    <property type="term" value="P:proteolysis"/>
    <property type="evidence" value="ECO:0007669"/>
    <property type="project" value="UniProtKB-KW"/>
</dbReference>
<evidence type="ECO:0000256" key="10">
    <source>
        <dbReference type="ARBA" id="ARBA00023242"/>
    </source>
</evidence>
<feature type="region of interest" description="Disordered" evidence="13">
    <location>
        <begin position="174"/>
        <end position="207"/>
    </location>
</feature>
<dbReference type="SMART" id="SM01246">
    <property type="entry name" value="Josephin"/>
    <property type="match status" value="1"/>
</dbReference>
<evidence type="ECO:0000313" key="16">
    <source>
        <dbReference type="Proteomes" id="UP000664859"/>
    </source>
</evidence>
<dbReference type="EMBL" id="JAFCMP010000127">
    <property type="protein sequence ID" value="KAG5185546.1"/>
    <property type="molecule type" value="Genomic_DNA"/>
</dbReference>
<evidence type="ECO:0000256" key="12">
    <source>
        <dbReference type="PROSITE-ProRule" id="PRU00331"/>
    </source>
</evidence>
<dbReference type="PROSITE" id="PS50957">
    <property type="entry name" value="JOSEPHIN"/>
    <property type="match status" value="1"/>
</dbReference>
<dbReference type="GO" id="GO:0016579">
    <property type="term" value="P:protein deubiquitination"/>
    <property type="evidence" value="ECO:0007669"/>
    <property type="project" value="InterPro"/>
</dbReference>
<comment type="subcellular location">
    <subcellularLocation>
        <location evidence="2">Nucleus</location>
    </subcellularLocation>
</comment>
<dbReference type="InterPro" id="IPR033865">
    <property type="entry name" value="Ataxin-3"/>
</dbReference>
<dbReference type="PANTHER" id="PTHR14159:SF0">
    <property type="entry name" value="ATAXIN-3-RELATED"/>
    <property type="match status" value="1"/>
</dbReference>
<evidence type="ECO:0000256" key="9">
    <source>
        <dbReference type="ARBA" id="ARBA00023163"/>
    </source>
</evidence>
<feature type="active site" description="Proton acceptor" evidence="11">
    <location>
        <position position="122"/>
    </location>
</feature>
<comment type="caution">
    <text evidence="15">The sequence shown here is derived from an EMBL/GenBank/DDBJ whole genome shotgun (WGS) entry which is preliminary data.</text>
</comment>
<dbReference type="Proteomes" id="UP000664859">
    <property type="component" value="Unassembled WGS sequence"/>
</dbReference>
<evidence type="ECO:0000256" key="13">
    <source>
        <dbReference type="SAM" id="MobiDB-lite"/>
    </source>
</evidence>
<feature type="active site" evidence="11 12">
    <location>
        <position position="137"/>
    </location>
</feature>
<organism evidence="15 16">
    <name type="scientific">Tribonema minus</name>
    <dbReference type="NCBI Taxonomy" id="303371"/>
    <lineage>
        <taxon>Eukaryota</taxon>
        <taxon>Sar</taxon>
        <taxon>Stramenopiles</taxon>
        <taxon>Ochrophyta</taxon>
        <taxon>PX clade</taxon>
        <taxon>Xanthophyceae</taxon>
        <taxon>Tribonematales</taxon>
        <taxon>Tribonemataceae</taxon>
        <taxon>Tribonema</taxon>
    </lineage>
</organism>
<keyword evidence="4" id="KW-0645">Protease</keyword>
<dbReference type="Pfam" id="PF02099">
    <property type="entry name" value="Josephin"/>
    <property type="match status" value="1"/>
</dbReference>
<feature type="active site" evidence="12">
    <location>
        <position position="14"/>
    </location>
</feature>
<evidence type="ECO:0000256" key="5">
    <source>
        <dbReference type="ARBA" id="ARBA00022786"/>
    </source>
</evidence>
<proteinExistence type="predicted"/>
<keyword evidence="10" id="KW-0539">Nucleus</keyword>
<evidence type="ECO:0000256" key="2">
    <source>
        <dbReference type="ARBA" id="ARBA00004123"/>
    </source>
</evidence>
<evidence type="ECO:0000313" key="15">
    <source>
        <dbReference type="EMBL" id="KAG5185546.1"/>
    </source>
</evidence>
<keyword evidence="16" id="KW-1185">Reference proteome</keyword>
<name>A0A836CJ83_9STRA</name>
<evidence type="ECO:0000256" key="7">
    <source>
        <dbReference type="ARBA" id="ARBA00022807"/>
    </source>
</evidence>
<dbReference type="GO" id="GO:0004843">
    <property type="term" value="F:cysteine-type deubiquitinase activity"/>
    <property type="evidence" value="ECO:0007669"/>
    <property type="project" value="UniProtKB-EC"/>
</dbReference>
<keyword evidence="5" id="KW-0833">Ubl conjugation pathway</keyword>
<gene>
    <name evidence="15" type="ORF">JKP88DRAFT_207785</name>
</gene>
<evidence type="ECO:0000256" key="11">
    <source>
        <dbReference type="PIRSR" id="PIRSR633865-1"/>
    </source>
</evidence>
<evidence type="ECO:0000256" key="1">
    <source>
        <dbReference type="ARBA" id="ARBA00000707"/>
    </source>
</evidence>
<evidence type="ECO:0000259" key="14">
    <source>
        <dbReference type="PROSITE" id="PS50957"/>
    </source>
</evidence>
<comment type="catalytic activity">
    <reaction evidence="1">
        <text>Thiol-dependent hydrolysis of ester, thioester, amide, peptide and isopeptide bonds formed by the C-terminal Gly of ubiquitin (a 76-residue protein attached to proteins as an intracellular targeting signal).</text>
        <dbReference type="EC" id="3.4.19.12"/>
    </reaction>
</comment>
<keyword evidence="6 12" id="KW-0378">Hydrolase</keyword>
<accession>A0A836CJ83</accession>
<feature type="active site" description="Nucleophile" evidence="11">
    <location>
        <position position="14"/>
    </location>
</feature>
<dbReference type="OrthoDB" id="422700at2759"/>
<evidence type="ECO:0000256" key="6">
    <source>
        <dbReference type="ARBA" id="ARBA00022801"/>
    </source>
</evidence>
<evidence type="ECO:0000256" key="8">
    <source>
        <dbReference type="ARBA" id="ARBA00023015"/>
    </source>
</evidence>
<dbReference type="PANTHER" id="PTHR14159">
    <property type="entry name" value="ATAXIN-3-RELATED"/>
    <property type="match status" value="1"/>
</dbReference>
<sequence>MGWIYHEKQESSLCGQHCLNNLLQACIFTAPDLADIAHVLDAKERQLMLELGHSTPDALKFQAEDSGNVDEAGNFSLQVLSEALTLRYGLRLESAGSERVAGKLSTTGYDSEAGFVCNRQAHWFAVRSVGGRYWNLNSTLERPEWITSYALEATLHQYRLDGYSVFVVRGGTLPPPSTEGPYGSDAGNAEDWYGDGMTYQPTPRPRT</sequence>
<keyword evidence="9" id="KW-0804">Transcription</keyword>
<feature type="active site" evidence="12">
    <location>
        <position position="122"/>
    </location>
</feature>
<dbReference type="PRINTS" id="PR01233">
    <property type="entry name" value="JOSEPHIN"/>
</dbReference>
<protein>
    <recommendedName>
        <fullName evidence="3">ubiquitinyl hydrolase 1</fullName>
        <ecNumber evidence="3">3.4.19.12</ecNumber>
    </recommendedName>
</protein>
<evidence type="ECO:0000256" key="3">
    <source>
        <dbReference type="ARBA" id="ARBA00012759"/>
    </source>
</evidence>
<dbReference type="Gene3D" id="3.90.70.40">
    <property type="match status" value="1"/>
</dbReference>
<dbReference type="GO" id="GO:0005634">
    <property type="term" value="C:nucleus"/>
    <property type="evidence" value="ECO:0007669"/>
    <property type="project" value="UniProtKB-SubCell"/>
</dbReference>
<dbReference type="InterPro" id="IPR006155">
    <property type="entry name" value="Josephin"/>
</dbReference>